<gene>
    <name evidence="4" type="ORF">H7B90_27700</name>
</gene>
<feature type="compositionally biased region" description="Low complexity" evidence="1">
    <location>
        <begin position="440"/>
        <end position="456"/>
    </location>
</feature>
<dbReference type="PANTHER" id="PTHR38731">
    <property type="entry name" value="LIPL45-RELATED LIPOPROTEIN-RELATED"/>
    <property type="match status" value="1"/>
</dbReference>
<evidence type="ECO:0000256" key="1">
    <source>
        <dbReference type="SAM" id="MobiDB-lite"/>
    </source>
</evidence>
<feature type="domain" description="Cadherin-like beta-sandwich-like" evidence="3">
    <location>
        <begin position="467"/>
        <end position="549"/>
    </location>
</feature>
<dbReference type="InterPro" id="IPR006860">
    <property type="entry name" value="FecR"/>
</dbReference>
<accession>A0A841U3M5</accession>
<feature type="compositionally biased region" description="Basic and acidic residues" evidence="1">
    <location>
        <begin position="349"/>
        <end position="377"/>
    </location>
</feature>
<organism evidence="4 5">
    <name type="scientific">Cohnella xylanilytica</name>
    <dbReference type="NCBI Taxonomy" id="557555"/>
    <lineage>
        <taxon>Bacteria</taxon>
        <taxon>Bacillati</taxon>
        <taxon>Bacillota</taxon>
        <taxon>Bacilli</taxon>
        <taxon>Bacillales</taxon>
        <taxon>Paenibacillaceae</taxon>
        <taxon>Cohnella</taxon>
    </lineage>
</organism>
<keyword evidence="5" id="KW-1185">Reference proteome</keyword>
<name>A0A841U3M5_9BACL</name>
<dbReference type="Pfam" id="PF04773">
    <property type="entry name" value="FecR"/>
    <property type="match status" value="1"/>
</dbReference>
<feature type="domain" description="FecR protein" evidence="2">
    <location>
        <begin position="68"/>
        <end position="172"/>
    </location>
</feature>
<dbReference type="EMBL" id="JACJVR010000114">
    <property type="protein sequence ID" value="MBB6695186.1"/>
    <property type="molecule type" value="Genomic_DNA"/>
</dbReference>
<sequence length="1805" mass="190065">MLRKGLIQLMATLLVALPLLGVFGKDAGAASSRIAVIKELSGDVKVRKAGGSKAFRAFAKLSLNQGDILTTGEKGSATLQFSNGTSEDDQMTVAANTTLTFSKLSNKKGSVTKVSMLKGTVWSDVKSIRNKDDEFQLETPTAVMGVRGTHFLSAVDPNTSATNLTVFAGVVRANVPQAGQLAIAGSSSGAVGGMMPAAPTGPNGPIGPNRPNGLGQTVLVYPSQQIYLPGTLPPAADLNGQVGIVDVGSLIGTAPPEVIQALVTHLSAIKEEQEGQKKKLQENPGGIASGLETLGQIAENIDSLLPGLLKEAIDQGKLGQQTVDSAIQKTKNETGYTIGLDKTVGLDPEQQKRQEELKQQQAREAREAQQKQEDKQAELQRQLGELMKQLQEQMQQIEAANRLAQQAAQAAAEAELKKKLTDEEKAKFEQNKQQNEQGAGTSTPSPSTSSGSSKSSNANLQSLGLSAGTLTPAFDAKTTSYAASVGSEVFAVDVIPVAASNKATLTVNGSALTGGKASVPLAPGTTTAISVKVKAEDGSIKEYKIAVARAATPPSGTATLQSLTLSAGTLSPGFAPETTAYKASVPSATGSVTVKAAATDSNAAVRVNGEPLTADGRAVTLGYGANTVNVEVTAQDGTTKKTYTVEITRQLLNAVKIAFPSGSPLQIDFTSANPNTEFEVPAGSDSLDLTVPSGGPELTVVANGSPVTPEPVSAAGLKAMAAVALSVPSAWKYAIPLVPGSNEIKLTAVIDGVSKTYTILAIKPATNVATLKSLSVDGAELAGFASNKFEYELSVPNEKTSVVVSAEATVAGAGVKVNAPDVLAVGANAVTVVVTAKDGVTTKTYTITVIRSEPAVSRVAKLSSLSLTSGELSPVFHPDTENYEATVSSDVPSIGVKPAIETVGTIKVNDQAVESGQSVNIPLNVGPNTVTIVVTAQDGATTKTYTVAVTRAVPPAMARLSALTVEGGELSPAFDPDIGSYAVRAGYGTEEIVVTPTVKAGGTMTVNGSASSSGASHTVPLAVGVTTITIVVRAQDGTDTMTYSIVATREAAPGPALSKLRLLNMSRDFEYKAYAPVDGNETMTYYPTVTTTASDMAGPLGGSPFWIELAASGADAVTFNGASYSDVSLPMILYKNETASYPIVLSSAEGTKTYTLTFDLPPDTNYLKRLQADGTEIGAYDMLHQTEFAVDAPNGATEVSLVALPLDERSAVSVNGEAWTPSAEAAPVGWNSDRNIVVEVTPRDGSAARTYTIHVNELPAEGGGGLGEPGAHDIDFFGAEGNLGFAFDPEDPGTYRGTLVLGDSGNQVDVEVAANSNADVKLSFNGAEWNPMTYVGDGVWKLTYTLEENLNSFLIQVLNPERIETPSYYEYTLKYGAGTGSDSDATLSDIKLAEGESYGEDRLLDFSFDPNHRRQKIHIGGIDEKLALKLTKSNPDASVVSVMLNGEEIEALDGVYVLPLAPETEPAMLVRLKSANQALQQTYELSFVRDDPWALKPKHLDVSQSAATGNSQPLEWTFTSADRFYTDLDMDTFEVGYDGISLGFLPDSGYGVAYEPENGNVTDGVWEGISTGLNHLAVTVYEGESLATATYKRTYHFYAYLGEPFLEYNEDGTEGAPIRQYGVPYDGTTYFEIPASSWGVAYSFYSGDDGAELTFPIQTPDSGSEFRNGLYAIDPITGREFNHSVRIHFGESGTAPEVAFDRDDWIEASPIASRNYPGAQFFYYPTSLLYDLRIIGEAGVTDVEAYTMEDEPLPGKVYDPDTRTWMWTDREVPGHGDVLTELLKVKVTGDGFATVYYVKLMAPPL</sequence>
<comment type="caution">
    <text evidence="4">The sequence shown here is derived from an EMBL/GenBank/DDBJ whole genome shotgun (WGS) entry which is preliminary data.</text>
</comment>
<dbReference type="Gene3D" id="2.60.120.1440">
    <property type="match status" value="1"/>
</dbReference>
<evidence type="ECO:0000259" key="2">
    <source>
        <dbReference type="Pfam" id="PF04773"/>
    </source>
</evidence>
<dbReference type="Pfam" id="PF12733">
    <property type="entry name" value="Cadherin-like"/>
    <property type="match status" value="6"/>
</dbReference>
<feature type="region of interest" description="Disordered" evidence="1">
    <location>
        <begin position="339"/>
        <end position="377"/>
    </location>
</feature>
<feature type="domain" description="Cadherin-like beta-sandwich-like" evidence="3">
    <location>
        <begin position="1185"/>
        <end position="1256"/>
    </location>
</feature>
<evidence type="ECO:0000313" key="4">
    <source>
        <dbReference type="EMBL" id="MBB6695186.1"/>
    </source>
</evidence>
<feature type="domain" description="Cadherin-like beta-sandwich-like" evidence="3">
    <location>
        <begin position="862"/>
        <end position="951"/>
    </location>
</feature>
<feature type="region of interest" description="Disordered" evidence="1">
    <location>
        <begin position="426"/>
        <end position="460"/>
    </location>
</feature>
<feature type="domain" description="Cadherin-like beta-sandwich-like" evidence="3">
    <location>
        <begin position="960"/>
        <end position="1050"/>
    </location>
</feature>
<feature type="domain" description="Cadherin-like beta-sandwich-like" evidence="3">
    <location>
        <begin position="561"/>
        <end position="650"/>
    </location>
</feature>
<reference evidence="4 5" key="1">
    <citation type="submission" date="2020-08" db="EMBL/GenBank/DDBJ databases">
        <title>Cohnella phylogeny.</title>
        <authorList>
            <person name="Dunlap C."/>
        </authorList>
    </citation>
    <scope>NUCLEOTIDE SEQUENCE [LARGE SCALE GENOMIC DNA]</scope>
    <source>
        <strain evidence="4 5">DSM 25239</strain>
    </source>
</reference>
<protein>
    <submittedName>
        <fullName evidence="4">Cadherin-like beta sandwich domain-containing protein</fullName>
    </submittedName>
</protein>
<evidence type="ECO:0000259" key="3">
    <source>
        <dbReference type="Pfam" id="PF12733"/>
    </source>
</evidence>
<dbReference type="InterPro" id="IPR025883">
    <property type="entry name" value="Cadherin-like_domain"/>
</dbReference>
<dbReference type="Proteomes" id="UP000553776">
    <property type="component" value="Unassembled WGS sequence"/>
</dbReference>
<proteinExistence type="predicted"/>
<feature type="domain" description="Cadherin-like beta-sandwich-like" evidence="3">
    <location>
        <begin position="771"/>
        <end position="851"/>
    </location>
</feature>
<evidence type="ECO:0000313" key="5">
    <source>
        <dbReference type="Proteomes" id="UP000553776"/>
    </source>
</evidence>
<dbReference type="RefSeq" id="WP_185139147.1">
    <property type="nucleotide sequence ID" value="NZ_JACJVR010000114.1"/>
</dbReference>